<sequence>MMQYLYAGLALIPLWWVVTSAWGLLRNYRVAKRVGLPMIVIPWNIDSAFYVVFANPLRPFWESRLGPGYVRDVLTVTTYGYEFWNRSSIARRIGPSFLVVTPVVIRLHCGDAAMIHCILSRANVWVQEKRAINILGIVGQNLSSSNGEQWQRQRRIVAPSLNERISKLVWDESSLQARQMASYMLAQPGGESRDSADGVRAIATHVLGAVAYGQPQPWKISELPSDPDADIGYTDAVSFLAEFIIAASHVPKSILRSRFMPKQIHMVADVLDKMPVLAQSLLDSVRAAQTAQRPSGHSADESQPRETIASVLVRLSDEARSTNGHAPKSNGAAGKQYLTQNEMFGNLFQFTLAGLDTTAFTMTYSIALLAIYPEWQTWIQAQLDDVLGPIDPKDDTPVDYNTIFPKLTRCQAFTFEVLRLYTMIVHMARELSKESSILTDTNGVSYELVAPVDAYICSPIPHRDARFWGPDVDEFRPTRWFDPGAAPGAPNPFITPRPGAYVPWSIGPRVCPGQKMAQVEVAAVLSTFLRSCSVLPALEEGETLEQARKRLLGVLEDSQPTITLRPRDKKAIHLKWVRR</sequence>
<keyword evidence="10" id="KW-1185">Reference proteome</keyword>
<dbReference type="Proteomes" id="UP001287356">
    <property type="component" value="Unassembled WGS sequence"/>
</dbReference>
<dbReference type="PANTHER" id="PTHR24305">
    <property type="entry name" value="CYTOCHROME P450"/>
    <property type="match status" value="1"/>
</dbReference>
<evidence type="ECO:0000256" key="7">
    <source>
        <dbReference type="RuleBase" id="RU000461"/>
    </source>
</evidence>
<feature type="transmembrane region" description="Helical" evidence="8">
    <location>
        <begin position="6"/>
        <end position="25"/>
    </location>
</feature>
<reference evidence="9" key="1">
    <citation type="journal article" date="2023" name="Mol. Phylogenet. Evol.">
        <title>Genome-scale phylogeny and comparative genomics of the fungal order Sordariales.</title>
        <authorList>
            <person name="Hensen N."/>
            <person name="Bonometti L."/>
            <person name="Westerberg I."/>
            <person name="Brannstrom I.O."/>
            <person name="Guillou S."/>
            <person name="Cros-Aarteil S."/>
            <person name="Calhoun S."/>
            <person name="Haridas S."/>
            <person name="Kuo A."/>
            <person name="Mondo S."/>
            <person name="Pangilinan J."/>
            <person name="Riley R."/>
            <person name="LaButti K."/>
            <person name="Andreopoulos B."/>
            <person name="Lipzen A."/>
            <person name="Chen C."/>
            <person name="Yan M."/>
            <person name="Daum C."/>
            <person name="Ng V."/>
            <person name="Clum A."/>
            <person name="Steindorff A."/>
            <person name="Ohm R.A."/>
            <person name="Martin F."/>
            <person name="Silar P."/>
            <person name="Natvig D.O."/>
            <person name="Lalanne C."/>
            <person name="Gautier V."/>
            <person name="Ament-Velasquez S.L."/>
            <person name="Kruys A."/>
            <person name="Hutchinson M.I."/>
            <person name="Powell A.J."/>
            <person name="Barry K."/>
            <person name="Miller A.N."/>
            <person name="Grigoriev I.V."/>
            <person name="Debuchy R."/>
            <person name="Gladieux P."/>
            <person name="Hiltunen Thoren M."/>
            <person name="Johannesson H."/>
        </authorList>
    </citation>
    <scope>NUCLEOTIDE SEQUENCE</scope>
    <source>
        <strain evidence="9">CBS 958.72</strain>
    </source>
</reference>
<dbReference type="GO" id="GO:0020037">
    <property type="term" value="F:heme binding"/>
    <property type="evidence" value="ECO:0007669"/>
    <property type="project" value="InterPro"/>
</dbReference>
<dbReference type="InterPro" id="IPR017972">
    <property type="entry name" value="Cyt_P450_CS"/>
</dbReference>
<dbReference type="PROSITE" id="PS00086">
    <property type="entry name" value="CYTOCHROME_P450"/>
    <property type="match status" value="1"/>
</dbReference>
<comment type="caution">
    <text evidence="9">The sequence shown here is derived from an EMBL/GenBank/DDBJ whole genome shotgun (WGS) entry which is preliminary data.</text>
</comment>
<dbReference type="PANTHER" id="PTHR24305:SF166">
    <property type="entry name" value="CYTOCHROME P450 12A4, MITOCHONDRIAL-RELATED"/>
    <property type="match status" value="1"/>
</dbReference>
<dbReference type="EMBL" id="JAULSN010000005">
    <property type="protein sequence ID" value="KAK3370903.1"/>
    <property type="molecule type" value="Genomic_DNA"/>
</dbReference>
<dbReference type="GO" id="GO:0004497">
    <property type="term" value="F:monooxygenase activity"/>
    <property type="evidence" value="ECO:0007669"/>
    <property type="project" value="UniProtKB-KW"/>
</dbReference>
<dbReference type="Pfam" id="PF00067">
    <property type="entry name" value="p450"/>
    <property type="match status" value="1"/>
</dbReference>
<dbReference type="PRINTS" id="PR00385">
    <property type="entry name" value="P450"/>
</dbReference>
<evidence type="ECO:0000313" key="10">
    <source>
        <dbReference type="Proteomes" id="UP001287356"/>
    </source>
</evidence>
<dbReference type="AlphaFoldDB" id="A0AAE0N5G4"/>
<dbReference type="InterPro" id="IPR036396">
    <property type="entry name" value="Cyt_P450_sf"/>
</dbReference>
<protein>
    <submittedName>
        <fullName evidence="9">Cytochrome P450</fullName>
    </submittedName>
</protein>
<dbReference type="SUPFAM" id="SSF48264">
    <property type="entry name" value="Cytochrome P450"/>
    <property type="match status" value="1"/>
</dbReference>
<dbReference type="InterPro" id="IPR050121">
    <property type="entry name" value="Cytochrome_P450_monoxygenase"/>
</dbReference>
<evidence type="ECO:0000256" key="4">
    <source>
        <dbReference type="ARBA" id="ARBA00022723"/>
    </source>
</evidence>
<keyword evidence="3 6" id="KW-0349">Heme</keyword>
<name>A0AAE0N5G4_9PEZI</name>
<feature type="transmembrane region" description="Helical" evidence="8">
    <location>
        <begin position="34"/>
        <end position="53"/>
    </location>
</feature>
<comment type="cofactor">
    <cofactor evidence="1 6">
        <name>heme</name>
        <dbReference type="ChEBI" id="CHEBI:30413"/>
    </cofactor>
</comment>
<keyword evidence="8" id="KW-1133">Transmembrane helix</keyword>
<evidence type="ECO:0000256" key="8">
    <source>
        <dbReference type="SAM" id="Phobius"/>
    </source>
</evidence>
<keyword evidence="8" id="KW-0472">Membrane</keyword>
<keyword evidence="5 6" id="KW-0408">Iron</keyword>
<evidence type="ECO:0000256" key="3">
    <source>
        <dbReference type="ARBA" id="ARBA00022617"/>
    </source>
</evidence>
<dbReference type="GO" id="GO:0016705">
    <property type="term" value="F:oxidoreductase activity, acting on paired donors, with incorporation or reduction of molecular oxygen"/>
    <property type="evidence" value="ECO:0007669"/>
    <property type="project" value="InterPro"/>
</dbReference>
<dbReference type="InterPro" id="IPR002401">
    <property type="entry name" value="Cyt_P450_E_grp-I"/>
</dbReference>
<reference evidence="9" key="2">
    <citation type="submission" date="2023-06" db="EMBL/GenBank/DDBJ databases">
        <authorList>
            <consortium name="Lawrence Berkeley National Laboratory"/>
            <person name="Haridas S."/>
            <person name="Hensen N."/>
            <person name="Bonometti L."/>
            <person name="Westerberg I."/>
            <person name="Brannstrom I.O."/>
            <person name="Guillou S."/>
            <person name="Cros-Aarteil S."/>
            <person name="Calhoun S."/>
            <person name="Kuo A."/>
            <person name="Mondo S."/>
            <person name="Pangilinan J."/>
            <person name="Riley R."/>
            <person name="Labutti K."/>
            <person name="Andreopoulos B."/>
            <person name="Lipzen A."/>
            <person name="Chen C."/>
            <person name="Yanf M."/>
            <person name="Daum C."/>
            <person name="Ng V."/>
            <person name="Clum A."/>
            <person name="Steindorff A."/>
            <person name="Ohm R."/>
            <person name="Martin F."/>
            <person name="Silar P."/>
            <person name="Natvig D."/>
            <person name="Lalanne C."/>
            <person name="Gautier V."/>
            <person name="Ament-Velasquez S.L."/>
            <person name="Kruys A."/>
            <person name="Hutchinson M.I."/>
            <person name="Powell A.J."/>
            <person name="Barry K."/>
            <person name="Miller A.N."/>
            <person name="Grigoriev I.V."/>
            <person name="Debuchy R."/>
            <person name="Gladieux P."/>
            <person name="Thoren M.H."/>
            <person name="Johannesson H."/>
        </authorList>
    </citation>
    <scope>NUCLEOTIDE SEQUENCE</scope>
    <source>
        <strain evidence="9">CBS 958.72</strain>
    </source>
</reference>
<dbReference type="GO" id="GO:0005506">
    <property type="term" value="F:iron ion binding"/>
    <property type="evidence" value="ECO:0007669"/>
    <property type="project" value="InterPro"/>
</dbReference>
<proteinExistence type="inferred from homology"/>
<keyword evidence="7" id="KW-0560">Oxidoreductase</keyword>
<keyword evidence="7" id="KW-0503">Monooxygenase</keyword>
<evidence type="ECO:0000313" key="9">
    <source>
        <dbReference type="EMBL" id="KAK3370903.1"/>
    </source>
</evidence>
<evidence type="ECO:0000256" key="5">
    <source>
        <dbReference type="ARBA" id="ARBA00023004"/>
    </source>
</evidence>
<organism evidence="9 10">
    <name type="scientific">Lasiosphaeria ovina</name>
    <dbReference type="NCBI Taxonomy" id="92902"/>
    <lineage>
        <taxon>Eukaryota</taxon>
        <taxon>Fungi</taxon>
        <taxon>Dikarya</taxon>
        <taxon>Ascomycota</taxon>
        <taxon>Pezizomycotina</taxon>
        <taxon>Sordariomycetes</taxon>
        <taxon>Sordariomycetidae</taxon>
        <taxon>Sordariales</taxon>
        <taxon>Lasiosphaeriaceae</taxon>
        <taxon>Lasiosphaeria</taxon>
    </lineage>
</organism>
<dbReference type="PRINTS" id="PR00463">
    <property type="entry name" value="EP450I"/>
</dbReference>
<evidence type="ECO:0000256" key="1">
    <source>
        <dbReference type="ARBA" id="ARBA00001971"/>
    </source>
</evidence>
<evidence type="ECO:0000256" key="6">
    <source>
        <dbReference type="PIRSR" id="PIRSR602401-1"/>
    </source>
</evidence>
<gene>
    <name evidence="9" type="ORF">B0T24DRAFT_554875</name>
</gene>
<dbReference type="InterPro" id="IPR001128">
    <property type="entry name" value="Cyt_P450"/>
</dbReference>
<accession>A0AAE0N5G4</accession>
<evidence type="ECO:0000256" key="2">
    <source>
        <dbReference type="ARBA" id="ARBA00010617"/>
    </source>
</evidence>
<keyword evidence="8" id="KW-0812">Transmembrane</keyword>
<feature type="binding site" description="axial binding residue" evidence="6">
    <location>
        <position position="511"/>
    </location>
    <ligand>
        <name>heme</name>
        <dbReference type="ChEBI" id="CHEBI:30413"/>
    </ligand>
    <ligandPart>
        <name>Fe</name>
        <dbReference type="ChEBI" id="CHEBI:18248"/>
    </ligandPart>
</feature>
<keyword evidence="4 6" id="KW-0479">Metal-binding</keyword>
<dbReference type="Gene3D" id="1.10.630.10">
    <property type="entry name" value="Cytochrome P450"/>
    <property type="match status" value="1"/>
</dbReference>
<comment type="similarity">
    <text evidence="2 7">Belongs to the cytochrome P450 family.</text>
</comment>